<dbReference type="Pfam" id="PF00929">
    <property type="entry name" value="RNase_T"/>
    <property type="match status" value="1"/>
</dbReference>
<feature type="domain" description="Exonuclease" evidence="1">
    <location>
        <begin position="7"/>
        <end position="174"/>
    </location>
</feature>
<dbReference type="GO" id="GO:0003677">
    <property type="term" value="F:DNA binding"/>
    <property type="evidence" value="ECO:0007669"/>
    <property type="project" value="InterPro"/>
</dbReference>
<dbReference type="SUPFAM" id="SSF53098">
    <property type="entry name" value="Ribonuclease H-like"/>
    <property type="match status" value="1"/>
</dbReference>
<reference evidence="3" key="2">
    <citation type="journal article" date="2020" name="mSystems">
        <title>Genome- and Community-Level Interaction Insights into Carbon Utilization and Element Cycling Functions of Hydrothermarchaeota in Hydrothermal Sediment.</title>
        <authorList>
            <person name="Zhou Z."/>
            <person name="Liu Y."/>
            <person name="Xu W."/>
            <person name="Pan J."/>
            <person name="Luo Z.H."/>
            <person name="Li M."/>
        </authorList>
    </citation>
    <scope>NUCLEOTIDE SEQUENCE [LARGE SCALE GENOMIC DNA]</scope>
    <source>
        <strain evidence="3">SpSt-640</strain>
    </source>
</reference>
<sequence>MAWDDNVYCAVDIETTGIDPSGGDRIIEIAIVPIYKGKIVKDWIYTSLVNPKVGIQTYAQSVHKISIKDIQSAPGLEDILAVVRKYSRDTVLVFHNARFDLTFLDYAAKEVGQLPLDVYYIDTLEISKTVYGRGKKLETLAMEMGIAHKVTHRAYDDALVTANVFIKFFDMFGWERIHEFLRRWMGREY</sequence>
<keyword evidence="3" id="KW-0540">Nuclease</keyword>
<dbReference type="GO" id="GO:0005829">
    <property type="term" value="C:cytosol"/>
    <property type="evidence" value="ECO:0007669"/>
    <property type="project" value="TreeGrafter"/>
</dbReference>
<dbReference type="GO" id="GO:0008408">
    <property type="term" value="F:3'-5' exonuclease activity"/>
    <property type="evidence" value="ECO:0007669"/>
    <property type="project" value="TreeGrafter"/>
</dbReference>
<accession>A0A172T4Q1</accession>
<organism evidence="2 4">
    <name type="scientific">Fervidobacterium pennivorans</name>
    <dbReference type="NCBI Taxonomy" id="93466"/>
    <lineage>
        <taxon>Bacteria</taxon>
        <taxon>Thermotogati</taxon>
        <taxon>Thermotogota</taxon>
        <taxon>Thermotogae</taxon>
        <taxon>Thermotogales</taxon>
        <taxon>Fervidobacteriaceae</taxon>
        <taxon>Fervidobacterium</taxon>
    </lineage>
</organism>
<dbReference type="NCBIfam" id="TIGR00573">
    <property type="entry name" value="dnaq"/>
    <property type="match status" value="1"/>
</dbReference>
<keyword evidence="3" id="KW-0269">Exonuclease</keyword>
<dbReference type="PATRIC" id="fig|93466.3.peg.1727"/>
<dbReference type="EMBL" id="DTBH01000125">
    <property type="protein sequence ID" value="HGQ77397.1"/>
    <property type="molecule type" value="Genomic_DNA"/>
</dbReference>
<reference evidence="2 4" key="1">
    <citation type="submission" date="2014-08" db="EMBL/GenBank/DDBJ databases">
        <title>Fervidobacterium pennivorans DYC genome.</title>
        <authorList>
            <person name="Wushke S."/>
        </authorList>
    </citation>
    <scope>NUCLEOTIDE SEQUENCE [LARGE SCALE GENOMIC DNA]</scope>
    <source>
        <strain evidence="2 4">DYC</strain>
    </source>
</reference>
<protein>
    <submittedName>
        <fullName evidence="3">3'-5' exonuclease</fullName>
    </submittedName>
    <submittedName>
        <fullName evidence="2">DNA polymerase III subunit epsilon</fullName>
    </submittedName>
</protein>
<dbReference type="SMART" id="SM00479">
    <property type="entry name" value="EXOIII"/>
    <property type="match status" value="1"/>
</dbReference>
<dbReference type="Proteomes" id="UP000077096">
    <property type="component" value="Chromosome"/>
</dbReference>
<dbReference type="InterPro" id="IPR012337">
    <property type="entry name" value="RNaseH-like_sf"/>
</dbReference>
<proteinExistence type="predicted"/>
<dbReference type="InterPro" id="IPR013520">
    <property type="entry name" value="Ribonucl_H"/>
</dbReference>
<evidence type="ECO:0000313" key="3">
    <source>
        <dbReference type="EMBL" id="HGQ77397.1"/>
    </source>
</evidence>
<keyword evidence="3" id="KW-0378">Hydrolase</keyword>
<dbReference type="GO" id="GO:0045004">
    <property type="term" value="P:DNA replication proofreading"/>
    <property type="evidence" value="ECO:0007669"/>
    <property type="project" value="TreeGrafter"/>
</dbReference>
<dbReference type="FunFam" id="3.30.420.10:FF:000045">
    <property type="entry name" value="3'-5' exonuclease DinG"/>
    <property type="match status" value="1"/>
</dbReference>
<dbReference type="GO" id="GO:0003887">
    <property type="term" value="F:DNA-directed DNA polymerase activity"/>
    <property type="evidence" value="ECO:0007669"/>
    <property type="project" value="InterPro"/>
</dbReference>
<dbReference type="KEGG" id="fng:JM64_08205"/>
<dbReference type="PANTHER" id="PTHR30231">
    <property type="entry name" value="DNA POLYMERASE III SUBUNIT EPSILON"/>
    <property type="match status" value="1"/>
</dbReference>
<dbReference type="CDD" id="cd06127">
    <property type="entry name" value="DEDDh"/>
    <property type="match status" value="1"/>
</dbReference>
<dbReference type="InterPro" id="IPR036397">
    <property type="entry name" value="RNaseH_sf"/>
</dbReference>
<dbReference type="PANTHER" id="PTHR30231:SF41">
    <property type="entry name" value="DNA POLYMERASE III SUBUNIT EPSILON"/>
    <property type="match status" value="1"/>
</dbReference>
<name>A0A172T4Q1_FERPE</name>
<evidence type="ECO:0000313" key="4">
    <source>
        <dbReference type="Proteomes" id="UP000077096"/>
    </source>
</evidence>
<dbReference type="InterPro" id="IPR006054">
    <property type="entry name" value="DnaQ"/>
</dbReference>
<dbReference type="Gene3D" id="3.30.420.10">
    <property type="entry name" value="Ribonuclease H-like superfamily/Ribonuclease H"/>
    <property type="match status" value="1"/>
</dbReference>
<evidence type="ECO:0000313" key="2">
    <source>
        <dbReference type="EMBL" id="ANE41926.1"/>
    </source>
</evidence>
<dbReference type="AlphaFoldDB" id="A0A172T4Q1"/>
<evidence type="ECO:0000259" key="1">
    <source>
        <dbReference type="SMART" id="SM00479"/>
    </source>
</evidence>
<gene>
    <name evidence="3" type="ORF">ENU12_05735</name>
    <name evidence="2" type="ORF">JM64_08205</name>
</gene>
<dbReference type="OrthoDB" id="9813328at2"/>
<dbReference type="EMBL" id="CP011393">
    <property type="protein sequence ID" value="ANE41926.1"/>
    <property type="molecule type" value="Genomic_DNA"/>
</dbReference>
<dbReference type="Gene3D" id="1.20.5.140">
    <property type="match status" value="1"/>
</dbReference>